<dbReference type="Proteomes" id="UP000719412">
    <property type="component" value="Unassembled WGS sequence"/>
</dbReference>
<sequence>MHETFANSSTAVRLHTLIPSLGPDLDAGVKDDCNEFPIPRGVPPGRIVCRHRNRSPPPQNKN</sequence>
<name>A0A8J6HCE3_TENMO</name>
<evidence type="ECO:0000313" key="3">
    <source>
        <dbReference type="Proteomes" id="UP000719412"/>
    </source>
</evidence>
<dbReference type="AlphaFoldDB" id="A0A8J6HCE3"/>
<accession>A0A8J6HCE3</accession>
<comment type="caution">
    <text evidence="2">The sequence shown here is derived from an EMBL/GenBank/DDBJ whole genome shotgun (WGS) entry which is preliminary data.</text>
</comment>
<evidence type="ECO:0000256" key="1">
    <source>
        <dbReference type="SAM" id="MobiDB-lite"/>
    </source>
</evidence>
<keyword evidence="3" id="KW-1185">Reference proteome</keyword>
<reference evidence="2" key="1">
    <citation type="journal article" date="2020" name="J Insects Food Feed">
        <title>The yellow mealworm (Tenebrio molitor) genome: a resource for the emerging insects as food and feed industry.</title>
        <authorList>
            <person name="Eriksson T."/>
            <person name="Andere A."/>
            <person name="Kelstrup H."/>
            <person name="Emery V."/>
            <person name="Picard C."/>
        </authorList>
    </citation>
    <scope>NUCLEOTIDE SEQUENCE</scope>
    <source>
        <strain evidence="2">Stoneville</strain>
        <tissue evidence="2">Whole head</tissue>
    </source>
</reference>
<evidence type="ECO:0000313" key="2">
    <source>
        <dbReference type="EMBL" id="KAH0811816.1"/>
    </source>
</evidence>
<feature type="region of interest" description="Disordered" evidence="1">
    <location>
        <begin position="42"/>
        <end position="62"/>
    </location>
</feature>
<organism evidence="2 3">
    <name type="scientific">Tenebrio molitor</name>
    <name type="common">Yellow mealworm beetle</name>
    <dbReference type="NCBI Taxonomy" id="7067"/>
    <lineage>
        <taxon>Eukaryota</taxon>
        <taxon>Metazoa</taxon>
        <taxon>Ecdysozoa</taxon>
        <taxon>Arthropoda</taxon>
        <taxon>Hexapoda</taxon>
        <taxon>Insecta</taxon>
        <taxon>Pterygota</taxon>
        <taxon>Neoptera</taxon>
        <taxon>Endopterygota</taxon>
        <taxon>Coleoptera</taxon>
        <taxon>Polyphaga</taxon>
        <taxon>Cucujiformia</taxon>
        <taxon>Tenebrionidae</taxon>
        <taxon>Tenebrio</taxon>
    </lineage>
</organism>
<proteinExistence type="predicted"/>
<gene>
    <name evidence="2" type="ORF">GEV33_010970</name>
</gene>
<protein>
    <submittedName>
        <fullName evidence="2">Uncharacterized protein</fullName>
    </submittedName>
</protein>
<reference evidence="2" key="2">
    <citation type="submission" date="2021-08" db="EMBL/GenBank/DDBJ databases">
        <authorList>
            <person name="Eriksson T."/>
        </authorList>
    </citation>
    <scope>NUCLEOTIDE SEQUENCE</scope>
    <source>
        <strain evidence="2">Stoneville</strain>
        <tissue evidence="2">Whole head</tissue>
    </source>
</reference>
<dbReference type="EMBL" id="JABDTM020026531">
    <property type="protein sequence ID" value="KAH0811816.1"/>
    <property type="molecule type" value="Genomic_DNA"/>
</dbReference>